<dbReference type="Proteomes" id="UP001500067">
    <property type="component" value="Unassembled WGS sequence"/>
</dbReference>
<keyword evidence="1" id="KW-0676">Redox-active center</keyword>
<dbReference type="EMBL" id="BAABFA010000011">
    <property type="protein sequence ID" value="GAA4465953.1"/>
    <property type="molecule type" value="Genomic_DNA"/>
</dbReference>
<evidence type="ECO:0000256" key="1">
    <source>
        <dbReference type="ARBA" id="ARBA00023284"/>
    </source>
</evidence>
<dbReference type="PROSITE" id="PS00194">
    <property type="entry name" value="THIOREDOXIN_1"/>
    <property type="match status" value="1"/>
</dbReference>
<comment type="caution">
    <text evidence="4">The sequence shown here is derived from an EMBL/GenBank/DDBJ whole genome shotgun (WGS) entry which is preliminary data.</text>
</comment>
<feature type="chain" id="PRO_5046577012" description="Thioredoxin domain-containing protein" evidence="2">
    <location>
        <begin position="20"/>
        <end position="195"/>
    </location>
</feature>
<dbReference type="InterPro" id="IPR036249">
    <property type="entry name" value="Thioredoxin-like_sf"/>
</dbReference>
<reference evidence="5" key="1">
    <citation type="journal article" date="2019" name="Int. J. Syst. Evol. Microbiol.">
        <title>The Global Catalogue of Microorganisms (GCM) 10K type strain sequencing project: providing services to taxonomists for standard genome sequencing and annotation.</title>
        <authorList>
            <consortium name="The Broad Institute Genomics Platform"/>
            <consortium name="The Broad Institute Genome Sequencing Center for Infectious Disease"/>
            <person name="Wu L."/>
            <person name="Ma J."/>
        </authorList>
    </citation>
    <scope>NUCLEOTIDE SEQUENCE [LARGE SCALE GENOMIC DNA]</scope>
    <source>
        <strain evidence="5">JCM 32105</strain>
    </source>
</reference>
<organism evidence="4 5">
    <name type="scientific">Nemorincola caseinilytica</name>
    <dbReference type="NCBI Taxonomy" id="2054315"/>
    <lineage>
        <taxon>Bacteria</taxon>
        <taxon>Pseudomonadati</taxon>
        <taxon>Bacteroidota</taxon>
        <taxon>Chitinophagia</taxon>
        <taxon>Chitinophagales</taxon>
        <taxon>Chitinophagaceae</taxon>
        <taxon>Nemorincola</taxon>
    </lineage>
</organism>
<proteinExistence type="predicted"/>
<dbReference type="InterPro" id="IPR013766">
    <property type="entry name" value="Thioredoxin_domain"/>
</dbReference>
<dbReference type="RefSeq" id="WP_345082198.1">
    <property type="nucleotide sequence ID" value="NZ_BAABFA010000011.1"/>
</dbReference>
<evidence type="ECO:0000313" key="4">
    <source>
        <dbReference type="EMBL" id="GAA4465953.1"/>
    </source>
</evidence>
<sequence>MKRLVMLALLMFAMCPAMMAKKDPPVAAPAEEIHWITSIEELQMKMQQAPKKVLIDMYTGWCGWCKKMDADTYTNPALVKYINNNFYAVKFDAERQDTIHFQGKDFFFAPQYKANGFAIELMKGQMSYPQTVFMLENFQSPTPIPGYQSVQQMEIFLTYFGDNMYRRRSFDEYSKNYTPRWGNGQPAANSAPVKH</sequence>
<gene>
    <name evidence="4" type="ORF">GCM10023093_19100</name>
</gene>
<keyword evidence="2" id="KW-0732">Signal</keyword>
<accession>A0ABP8NHH4</accession>
<evidence type="ECO:0000259" key="3">
    <source>
        <dbReference type="PROSITE" id="PS51352"/>
    </source>
</evidence>
<evidence type="ECO:0000313" key="5">
    <source>
        <dbReference type="Proteomes" id="UP001500067"/>
    </source>
</evidence>
<dbReference type="Gene3D" id="3.40.30.10">
    <property type="entry name" value="Glutaredoxin"/>
    <property type="match status" value="1"/>
</dbReference>
<evidence type="ECO:0000256" key="2">
    <source>
        <dbReference type="SAM" id="SignalP"/>
    </source>
</evidence>
<protein>
    <recommendedName>
        <fullName evidence="3">Thioredoxin domain-containing protein</fullName>
    </recommendedName>
</protein>
<feature type="domain" description="Thioredoxin" evidence="3">
    <location>
        <begin position="17"/>
        <end position="162"/>
    </location>
</feature>
<dbReference type="Pfam" id="PF03190">
    <property type="entry name" value="Thioredox_DsbH"/>
    <property type="match status" value="1"/>
</dbReference>
<dbReference type="InterPro" id="IPR004879">
    <property type="entry name" value="Ssp411-like_TRX"/>
</dbReference>
<dbReference type="InterPro" id="IPR017937">
    <property type="entry name" value="Thioredoxin_CS"/>
</dbReference>
<feature type="signal peptide" evidence="2">
    <location>
        <begin position="1"/>
        <end position="19"/>
    </location>
</feature>
<dbReference type="PROSITE" id="PS51352">
    <property type="entry name" value="THIOREDOXIN_2"/>
    <property type="match status" value="1"/>
</dbReference>
<name>A0ABP8NHH4_9BACT</name>
<keyword evidence="5" id="KW-1185">Reference proteome</keyword>
<dbReference type="SUPFAM" id="SSF52833">
    <property type="entry name" value="Thioredoxin-like"/>
    <property type="match status" value="1"/>
</dbReference>